<dbReference type="GeneID" id="28825111"/>
<feature type="region of interest" description="Disordered" evidence="1">
    <location>
        <begin position="1"/>
        <end position="67"/>
    </location>
</feature>
<name>A0A194X3L7_MOLSC</name>
<proteinExistence type="predicted"/>
<evidence type="ECO:0000313" key="3">
    <source>
        <dbReference type="Proteomes" id="UP000070700"/>
    </source>
</evidence>
<dbReference type="Proteomes" id="UP000070700">
    <property type="component" value="Unassembled WGS sequence"/>
</dbReference>
<keyword evidence="3" id="KW-1185">Reference proteome</keyword>
<dbReference type="InParanoid" id="A0A194X3L7"/>
<dbReference type="KEGG" id="psco:LY89DRAFT_686890"/>
<dbReference type="RefSeq" id="XP_018068772.1">
    <property type="nucleotide sequence ID" value="XM_018215385.1"/>
</dbReference>
<evidence type="ECO:0000313" key="2">
    <source>
        <dbReference type="EMBL" id="KUJ14417.1"/>
    </source>
</evidence>
<accession>A0A194X3L7</accession>
<sequence>MDRNKRPPTQTSTIASPSKQESVPTPCISATTRHAGKRHEATGGCPLDPRVPGSSLGGTSAGLHMQG</sequence>
<dbReference type="EMBL" id="KQ947420">
    <property type="protein sequence ID" value="KUJ14417.1"/>
    <property type="molecule type" value="Genomic_DNA"/>
</dbReference>
<protein>
    <submittedName>
        <fullName evidence="2">Uncharacterized protein</fullName>
    </submittedName>
</protein>
<organism evidence="2 3">
    <name type="scientific">Mollisia scopiformis</name>
    <name type="common">Conifer needle endophyte fungus</name>
    <name type="synonym">Phialocephala scopiformis</name>
    <dbReference type="NCBI Taxonomy" id="149040"/>
    <lineage>
        <taxon>Eukaryota</taxon>
        <taxon>Fungi</taxon>
        <taxon>Dikarya</taxon>
        <taxon>Ascomycota</taxon>
        <taxon>Pezizomycotina</taxon>
        <taxon>Leotiomycetes</taxon>
        <taxon>Helotiales</taxon>
        <taxon>Mollisiaceae</taxon>
        <taxon>Mollisia</taxon>
    </lineage>
</organism>
<gene>
    <name evidence="2" type="ORF">LY89DRAFT_686890</name>
</gene>
<reference evidence="2 3" key="1">
    <citation type="submission" date="2015-10" db="EMBL/GenBank/DDBJ databases">
        <title>Full genome of DAOMC 229536 Phialocephala scopiformis, a fungal endophyte of spruce producing the potent anti-insectan compound rugulosin.</title>
        <authorList>
            <consortium name="DOE Joint Genome Institute"/>
            <person name="Walker A.K."/>
            <person name="Frasz S.L."/>
            <person name="Seifert K.A."/>
            <person name="Miller J.D."/>
            <person name="Mondo S.J."/>
            <person name="Labutti K."/>
            <person name="Lipzen A."/>
            <person name="Dockter R."/>
            <person name="Kennedy M."/>
            <person name="Grigoriev I.V."/>
            <person name="Spatafora J.W."/>
        </authorList>
    </citation>
    <scope>NUCLEOTIDE SEQUENCE [LARGE SCALE GENOMIC DNA]</scope>
    <source>
        <strain evidence="2 3">CBS 120377</strain>
    </source>
</reference>
<dbReference type="AlphaFoldDB" id="A0A194X3L7"/>
<evidence type="ECO:0000256" key="1">
    <source>
        <dbReference type="SAM" id="MobiDB-lite"/>
    </source>
</evidence>
<feature type="compositionally biased region" description="Polar residues" evidence="1">
    <location>
        <begin position="7"/>
        <end position="32"/>
    </location>
</feature>